<evidence type="ECO:0000259" key="8">
    <source>
        <dbReference type="Pfam" id="PF25023"/>
    </source>
</evidence>
<dbReference type="GO" id="GO:0007157">
    <property type="term" value="P:heterophilic cell-cell adhesion via plasma membrane cell adhesion molecules"/>
    <property type="evidence" value="ECO:0007669"/>
    <property type="project" value="TreeGrafter"/>
</dbReference>
<feature type="domain" description="Pesticidal crystal protein Cry22Aa Ig-like" evidence="6">
    <location>
        <begin position="292"/>
        <end position="361"/>
    </location>
</feature>
<dbReference type="Gene3D" id="2.180.10.10">
    <property type="entry name" value="RHS repeat-associated core"/>
    <property type="match status" value="2"/>
</dbReference>
<proteinExistence type="predicted"/>
<evidence type="ECO:0000259" key="7">
    <source>
        <dbReference type="Pfam" id="PF25020"/>
    </source>
</evidence>
<dbReference type="Pfam" id="PF25020">
    <property type="entry name" value="TTR_TEN1-4"/>
    <property type="match status" value="1"/>
</dbReference>
<feature type="domain" description="Teneurin-like YD-shell" evidence="8">
    <location>
        <begin position="1163"/>
        <end position="1980"/>
    </location>
</feature>
<dbReference type="InterPro" id="IPR006530">
    <property type="entry name" value="YD"/>
</dbReference>
<keyword evidence="1" id="KW-0245">EGF-like domain</keyword>
<dbReference type="EMBL" id="CACVAS010000020">
    <property type="protein sequence ID" value="CAA6801210.1"/>
    <property type="molecule type" value="Genomic_DNA"/>
</dbReference>
<protein>
    <submittedName>
        <fullName evidence="9">Odd Oz/ten-m homolog 4</fullName>
    </submittedName>
</protein>
<evidence type="ECO:0000256" key="3">
    <source>
        <dbReference type="ARBA" id="ARBA00023157"/>
    </source>
</evidence>
<gene>
    <name evidence="9" type="ORF">HELGO_WM2415</name>
</gene>
<reference evidence="9" key="1">
    <citation type="submission" date="2020-01" db="EMBL/GenBank/DDBJ databases">
        <authorList>
            <person name="Meier V. D."/>
            <person name="Meier V D."/>
        </authorList>
    </citation>
    <scope>NUCLEOTIDE SEQUENCE</scope>
    <source>
        <strain evidence="9">HLG_WM_MAG_01</strain>
    </source>
</reference>
<evidence type="ECO:0000259" key="6">
    <source>
        <dbReference type="Pfam" id="PF16403"/>
    </source>
</evidence>
<accession>A0A6S6RW46</accession>
<dbReference type="InterPro" id="IPR032179">
    <property type="entry name" value="Cry22Aa_Ig-like"/>
</dbReference>
<keyword evidence="2" id="KW-0677">Repeat</keyword>
<keyword evidence="5" id="KW-0732">Signal</keyword>
<feature type="compositionally biased region" description="Acidic residues" evidence="4">
    <location>
        <begin position="780"/>
        <end position="798"/>
    </location>
</feature>
<dbReference type="InterPro" id="IPR056820">
    <property type="entry name" value="TEN_TTR-like"/>
</dbReference>
<feature type="region of interest" description="Disordered" evidence="4">
    <location>
        <begin position="2043"/>
        <end position="2062"/>
    </location>
</feature>
<dbReference type="Pfam" id="PF25023">
    <property type="entry name" value="TEN_YD-shell"/>
    <property type="match status" value="1"/>
</dbReference>
<dbReference type="InterPro" id="IPR013783">
    <property type="entry name" value="Ig-like_fold"/>
</dbReference>
<dbReference type="PANTHER" id="PTHR11219:SF69">
    <property type="entry name" value="TENEURIN-A"/>
    <property type="match status" value="1"/>
</dbReference>
<name>A0A6S6RW46_9BACT</name>
<evidence type="ECO:0000313" key="9">
    <source>
        <dbReference type="EMBL" id="CAA6801210.1"/>
    </source>
</evidence>
<dbReference type="Gene3D" id="2.60.40.10">
    <property type="entry name" value="Immunoglobulins"/>
    <property type="match status" value="1"/>
</dbReference>
<dbReference type="InterPro" id="IPR008969">
    <property type="entry name" value="CarboxyPept-like_regulatory"/>
</dbReference>
<feature type="signal peptide" evidence="5">
    <location>
        <begin position="1"/>
        <end position="21"/>
    </location>
</feature>
<evidence type="ECO:0000256" key="1">
    <source>
        <dbReference type="ARBA" id="ARBA00022536"/>
    </source>
</evidence>
<dbReference type="InterPro" id="IPR022385">
    <property type="entry name" value="Rhs_assc_core"/>
</dbReference>
<dbReference type="PANTHER" id="PTHR11219">
    <property type="entry name" value="TENEURIN AND N-ACETYLGLUCOSAMINE-1-PHOSPHODIESTER ALPHA-N-ACETYLGLUCOSAMINIDASE"/>
    <property type="match status" value="1"/>
</dbReference>
<feature type="region of interest" description="Disordered" evidence="4">
    <location>
        <begin position="774"/>
        <end position="799"/>
    </location>
</feature>
<evidence type="ECO:0000256" key="5">
    <source>
        <dbReference type="SAM" id="SignalP"/>
    </source>
</evidence>
<evidence type="ECO:0000256" key="4">
    <source>
        <dbReference type="SAM" id="MobiDB-lite"/>
    </source>
</evidence>
<feature type="chain" id="PRO_5028476537" evidence="5">
    <location>
        <begin position="22"/>
        <end position="2062"/>
    </location>
</feature>
<dbReference type="GO" id="GO:0046982">
    <property type="term" value="F:protein heterodimerization activity"/>
    <property type="evidence" value="ECO:0007669"/>
    <property type="project" value="TreeGrafter"/>
</dbReference>
<dbReference type="InterPro" id="IPR051216">
    <property type="entry name" value="Teneurin"/>
</dbReference>
<dbReference type="Gene3D" id="2.60.40.1080">
    <property type="match status" value="1"/>
</dbReference>
<evidence type="ECO:0000256" key="2">
    <source>
        <dbReference type="ARBA" id="ARBA00022737"/>
    </source>
</evidence>
<keyword evidence="3" id="KW-1015">Disulfide bond</keyword>
<feature type="domain" description="Teneurin TTR-like" evidence="7">
    <location>
        <begin position="482"/>
        <end position="567"/>
    </location>
</feature>
<dbReference type="Pfam" id="PF16403">
    <property type="entry name" value="Bact_surface_Ig-like"/>
    <property type="match status" value="1"/>
</dbReference>
<sequence length="2062" mass="229867">MKNIFTFILLFTTFLTLQLQASFNFGSCSGSGTFEQQIIYYNKNYEQTALVGTIPQGIQGLRISLVSEKDVDIRLYGENEDRIVHWPYGLHFEATQTTKPYKDVNVTYSGYNGVGGKKGHEFIEVDGATPTVMTMKAFGYQAGYATVNYSWTGKVGCTQNPSGTGSFTQTLEQNATSLVGTIPPNVDNVKINLTSETDLDIQLYGADGTAIASWKPTGLLAGPTKQSIIYQDMNITWSGYNGVDGQLGHEYITVTPKTTEVLVMKVYGYQAGEANVTYSWGEVNSDTTPPVITLNGDENLTLYEGDTYVELGASAVDDVDGNVSVEVNGTVNTQLVGTYVITYTAKDSAGNEASESRVVTVEEKLVTLQSIAVSPNPIHLREGGSVTLDIIGHYSDGSYVPIDGFSYAMGDASIAAVDGGDEPVLRGFTEGNTTLSIEVEGIHSEVIPVRVTEELNTSNFNFTNFGTAYTEVIPKDATLQNYDEKRFCMIAGQILAEDGTPLQGVRVSVHKHSEYGSVMTDANGTYAIPAEGGLQLTVRYIKLGYTTIDRNILAPVQDWVRTDDVTMLEVDTKVTQIDLNETTPQIHISTPISDDRGERSTTLVFDGVTKATVTASDGSTRELSSLKVRATEFKTPNSMPSDLPTNSAYTYCSDIKVDGVGDDENVSFDAPVIMYVENFLGFEVGEIVPVGYYDRNAGVWKASDNGVVVKLLDTDGDGKVDGLDANGSDTPNDLNGDGSFLDEVAGIVDNDAYAAGNSYWRAAINHFTPWDHNWPYGPPEDSEDPEDPDIDDDNEEPNDCQVNVNSYVTSKTRVFHEDIPLAGTDITLHYSSKRVDGYKHVIETTVDTSNAPASVQSAVTTLRVGGKVFTKSLDVGSLNALKFEWDGTDALEYGMSGEVTAKLTVKYVYNMVYYRSSRAFSRAWDRAGSSATGVRGRDTITRSVTKSLKLDVEKSTNDNSHLANGWTFSNVHDAGVNSIQKGDGTSLKTQTLFTKNKIKRKLINNNPDYNTVDHWIFNFEGGNLEIDTITEYSGDSRNIDIDNDGISQPVDLWIYVFKKDSNDNWQQVANNDDSSQTYGDGSVHMYDSYLNLNLDEGVYLLAVSNFSLNSSDALSGQNRNKGYPNGGPYEITFNKTLSFTSLPFGSIIENAGNASFSENNVKYLFREYEHITTEFLHNHIVLESFRYEEGYLTSITDNFNNITTIHRDGNGNPTSIVAPNGQMTHLNVDENGDLIEVRYEDNSKYEFTYYDGSLMDIMTDPNGNLVKHNYNDTGRIVEEIDGENGSYQFLRNVSGGETFYSTVYPEGETRTSRDVTLTNGDTLSTMTNATGDTSTATFSADEMNSTSMRDGVETKYSYTTDSLTHQKTLASKEVTLPSGRKQTTTYETTYDGNATHTNMKTQSVTANGKTTYHMTDYNIGMERIDTPEARSAVRHYDVDTLLTRELRVGTLNPTTYHYDAQGRVIDEYQADRHTHYTYSPRGNVDSITDPRGQVTTYLYDIMDRVQSVTYPNNTTEHYEYDNNGNMTKRIVPSQVAHDFSYTGVDLKRDYTSPMQKETSYLYDRSKNLTDINKPSGTNIHYQYTNGRLETLHRPEGMTQYSYYFGTKVEDITQLGERVHFDYDGELLGLVEYSGVLNQSIMYGYNNDFLVEYMEYAGASEFYMYDNDGLLTNVGAYQLIRDTQNGYTTQLSDGTLTQDRSYNDFGEISQVSDNTFGYEIKERYLDGSIKQKEETLNGTSVLYDYVYDTMGRLVEVYKNGQEVEEYSYDANGNRDLASINGTHITQTQYTLDDSLLVYGDNTYSYNEDGYLEEKVTPDGTSTYTYGSLGELKSVSTPEHNISYLHNALNQRVAKVLDGQTVEKYLWKNLTRLLAVYDKDDNLLQRFEYADQRMPVIMTKGTDKYYLHYDQVGSLRAVTDNTHSIVKEIVYDTYGNIVSDSNEAFSIPFGFAGGLYDVDTKLTRFGYRDYDAYTGKWTAKDPIGFDGGDSNLYGYVLGDPVRYFDPKGLEVFPEVDPDATNEEILQEEIDSEDYIKEFEPWTNDNTYDDLKEQPSEQEYCDSYI</sequence>
<dbReference type="GO" id="GO:0050839">
    <property type="term" value="F:cell adhesion molecule binding"/>
    <property type="evidence" value="ECO:0007669"/>
    <property type="project" value="TreeGrafter"/>
</dbReference>
<dbReference type="InterPro" id="IPR056823">
    <property type="entry name" value="TEN-like_YD-shell"/>
</dbReference>
<organism evidence="9">
    <name type="scientific">uncultured Sulfurovum sp</name>
    <dbReference type="NCBI Taxonomy" id="269237"/>
    <lineage>
        <taxon>Bacteria</taxon>
        <taxon>Pseudomonadati</taxon>
        <taxon>Campylobacterota</taxon>
        <taxon>Epsilonproteobacteria</taxon>
        <taxon>Campylobacterales</taxon>
        <taxon>Sulfurovaceae</taxon>
        <taxon>Sulfurovum</taxon>
        <taxon>environmental samples</taxon>
    </lineage>
</organism>
<dbReference type="NCBIfam" id="TIGR01643">
    <property type="entry name" value="YD_repeat_2x"/>
    <property type="match status" value="1"/>
</dbReference>
<dbReference type="SUPFAM" id="SSF49464">
    <property type="entry name" value="Carboxypeptidase regulatory domain-like"/>
    <property type="match status" value="1"/>
</dbReference>
<dbReference type="GO" id="GO:0042803">
    <property type="term" value="F:protein homodimerization activity"/>
    <property type="evidence" value="ECO:0007669"/>
    <property type="project" value="TreeGrafter"/>
</dbReference>
<dbReference type="NCBIfam" id="TIGR03696">
    <property type="entry name" value="Rhs_assc_core"/>
    <property type="match status" value="1"/>
</dbReference>